<protein>
    <submittedName>
        <fullName evidence="2">Uncharacterized protein</fullName>
    </submittedName>
</protein>
<feature type="region of interest" description="Disordered" evidence="1">
    <location>
        <begin position="183"/>
        <end position="202"/>
    </location>
</feature>
<proteinExistence type="predicted"/>
<name>A0A0F9FP65_9ZZZZ</name>
<comment type="caution">
    <text evidence="2">The sequence shown here is derived from an EMBL/GenBank/DDBJ whole genome shotgun (WGS) entry which is preliminary data.</text>
</comment>
<dbReference type="InterPro" id="IPR014972">
    <property type="entry name" value="Phage_Mu_Gp37"/>
</dbReference>
<dbReference type="EMBL" id="LAZR01020673">
    <property type="protein sequence ID" value="KKL88048.1"/>
    <property type="molecule type" value="Genomic_DNA"/>
</dbReference>
<dbReference type="Pfam" id="PF08873">
    <property type="entry name" value="Phage_Mu_Gp37"/>
    <property type="match status" value="1"/>
</dbReference>
<reference evidence="2" key="1">
    <citation type="journal article" date="2015" name="Nature">
        <title>Complex archaea that bridge the gap between prokaryotes and eukaryotes.</title>
        <authorList>
            <person name="Spang A."/>
            <person name="Saw J.H."/>
            <person name="Jorgensen S.L."/>
            <person name="Zaremba-Niedzwiedzka K."/>
            <person name="Martijn J."/>
            <person name="Lind A.E."/>
            <person name="van Eijk R."/>
            <person name="Schleper C."/>
            <person name="Guy L."/>
            <person name="Ettema T.J."/>
        </authorList>
    </citation>
    <scope>NUCLEOTIDE SEQUENCE</scope>
</reference>
<gene>
    <name evidence="2" type="ORF">LCGC14_1928600</name>
</gene>
<dbReference type="AlphaFoldDB" id="A0A0F9FP65"/>
<evidence type="ECO:0000256" key="1">
    <source>
        <dbReference type="SAM" id="MobiDB-lite"/>
    </source>
</evidence>
<evidence type="ECO:0000313" key="2">
    <source>
        <dbReference type="EMBL" id="KKL88048.1"/>
    </source>
</evidence>
<sequence length="202" mass="22338">MTAIRAQLEDAVLRELSVLKSDQSGGYLQTLDFYSGELSPGREDPDFQRVSQGAMPAILVTTGDGDYDEFVKAPGRRACLNFRLELLVASGNLRSGETRNRGDLVDPGIYQMIEDIRQRLFRRELGVAKVGWLLPIAETPVLRATDRTIWQISYDVETDASHPPTDNELGDFTSIHNEVNLPDGVGDDANPIAEFDNTLSTP</sequence>
<accession>A0A0F9FP65</accession>
<organism evidence="2">
    <name type="scientific">marine sediment metagenome</name>
    <dbReference type="NCBI Taxonomy" id="412755"/>
    <lineage>
        <taxon>unclassified sequences</taxon>
        <taxon>metagenomes</taxon>
        <taxon>ecological metagenomes</taxon>
    </lineage>
</organism>